<keyword evidence="8" id="KW-1185">Reference proteome</keyword>
<gene>
    <name evidence="9" type="primary">LOC115215716</name>
</gene>
<dbReference type="FunFam" id="2.40.10.10:FF:000068">
    <property type="entry name" value="transmembrane protease serine 2"/>
    <property type="match status" value="1"/>
</dbReference>
<name>A0A6P7SRK1_9MOLL</name>
<dbReference type="PANTHER" id="PTHR24252">
    <property type="entry name" value="ACROSIN-RELATED"/>
    <property type="match status" value="1"/>
</dbReference>
<accession>A0A6P7SRK1</accession>
<dbReference type="RefSeq" id="XP_029640869.1">
    <property type="nucleotide sequence ID" value="XM_029785009.2"/>
</dbReference>
<proteinExistence type="predicted"/>
<reference evidence="9" key="1">
    <citation type="submission" date="2025-08" db="UniProtKB">
        <authorList>
            <consortium name="RefSeq"/>
        </authorList>
    </citation>
    <scope>IDENTIFICATION</scope>
</reference>
<keyword evidence="5" id="KW-0325">Glycoprotein</keyword>
<dbReference type="PANTHER" id="PTHR24252:SF7">
    <property type="entry name" value="HYALIN"/>
    <property type="match status" value="1"/>
</dbReference>
<evidence type="ECO:0000256" key="5">
    <source>
        <dbReference type="ARBA" id="ARBA00023180"/>
    </source>
</evidence>
<sequence length="266" mass="29483">MHISGFLITMCKSLGLIILAVVACCYAVPMKEVNEHIVGGTESRHCEFPHMVFLKIYLTTGESFCGATLISNKHILTAAHCIEKGVKKIVANFGSTNKNNATVQIRVRQWVLHRQYVKKHTIDNDIAVLELVKPVTTTRCIQPIDVPNKGDTYNKRCVTAGWGSTAENGYYPDQMRRTNIDIIPNDKCQQYSPGATVEKHICAGDLLRNGKNICNGDSGGGLICRRTSDNRYVVAGISSYGFDCDEGFGVFTNTGNYRQFIDDYTT</sequence>
<dbReference type="FunFam" id="2.40.10.10:FF:000054">
    <property type="entry name" value="Complement C1r subcomponent"/>
    <property type="match status" value="1"/>
</dbReference>
<evidence type="ECO:0000256" key="1">
    <source>
        <dbReference type="ARBA" id="ARBA00004613"/>
    </source>
</evidence>
<dbReference type="GO" id="GO:0006508">
    <property type="term" value="P:proteolysis"/>
    <property type="evidence" value="ECO:0007669"/>
    <property type="project" value="InterPro"/>
</dbReference>
<feature type="chain" id="PRO_5027981593" evidence="6">
    <location>
        <begin position="28"/>
        <end position="266"/>
    </location>
</feature>
<dbReference type="Proteomes" id="UP000515154">
    <property type="component" value="Linkage group LG9"/>
</dbReference>
<comment type="subcellular location">
    <subcellularLocation>
        <location evidence="1">Secreted</location>
    </subcellularLocation>
</comment>
<evidence type="ECO:0000256" key="3">
    <source>
        <dbReference type="ARBA" id="ARBA00022729"/>
    </source>
</evidence>
<dbReference type="AlphaFoldDB" id="A0A6P7SRK1"/>
<dbReference type="InterPro" id="IPR001314">
    <property type="entry name" value="Peptidase_S1A"/>
</dbReference>
<dbReference type="Pfam" id="PF00089">
    <property type="entry name" value="Trypsin"/>
    <property type="match status" value="1"/>
</dbReference>
<keyword evidence="3 6" id="KW-0732">Signal</keyword>
<evidence type="ECO:0000313" key="9">
    <source>
        <dbReference type="RefSeq" id="XP_029640869.1"/>
    </source>
</evidence>
<dbReference type="PROSITE" id="PS00134">
    <property type="entry name" value="TRYPSIN_HIS"/>
    <property type="match status" value="1"/>
</dbReference>
<protein>
    <submittedName>
        <fullName evidence="9">Trypsin II-P29</fullName>
    </submittedName>
</protein>
<dbReference type="InterPro" id="IPR009003">
    <property type="entry name" value="Peptidase_S1_PA"/>
</dbReference>
<dbReference type="PRINTS" id="PR00722">
    <property type="entry name" value="CHYMOTRYPSIN"/>
</dbReference>
<feature type="signal peptide" evidence="6">
    <location>
        <begin position="1"/>
        <end position="27"/>
    </location>
</feature>
<dbReference type="SUPFAM" id="SSF50494">
    <property type="entry name" value="Trypsin-like serine proteases"/>
    <property type="match status" value="1"/>
</dbReference>
<dbReference type="InterPro" id="IPR018114">
    <property type="entry name" value="TRYPSIN_HIS"/>
</dbReference>
<keyword evidence="4" id="KW-1015">Disulfide bond</keyword>
<dbReference type="InterPro" id="IPR001254">
    <property type="entry name" value="Trypsin_dom"/>
</dbReference>
<evidence type="ECO:0000259" key="7">
    <source>
        <dbReference type="PROSITE" id="PS50240"/>
    </source>
</evidence>
<dbReference type="InterPro" id="IPR043504">
    <property type="entry name" value="Peptidase_S1_PA_chymotrypsin"/>
</dbReference>
<dbReference type="GO" id="GO:0004252">
    <property type="term" value="F:serine-type endopeptidase activity"/>
    <property type="evidence" value="ECO:0007669"/>
    <property type="project" value="InterPro"/>
</dbReference>
<keyword evidence="2" id="KW-0964">Secreted</keyword>
<organism evidence="8 9">
    <name type="scientific">Octopus sinensis</name>
    <name type="common">East Asian common octopus</name>
    <dbReference type="NCBI Taxonomy" id="2607531"/>
    <lineage>
        <taxon>Eukaryota</taxon>
        <taxon>Metazoa</taxon>
        <taxon>Spiralia</taxon>
        <taxon>Lophotrochozoa</taxon>
        <taxon>Mollusca</taxon>
        <taxon>Cephalopoda</taxon>
        <taxon>Coleoidea</taxon>
        <taxon>Octopodiformes</taxon>
        <taxon>Octopoda</taxon>
        <taxon>Incirrata</taxon>
        <taxon>Octopodidae</taxon>
        <taxon>Octopus</taxon>
    </lineage>
</organism>
<dbReference type="GO" id="GO:0005576">
    <property type="term" value="C:extracellular region"/>
    <property type="evidence" value="ECO:0007669"/>
    <property type="project" value="UniProtKB-SubCell"/>
</dbReference>
<dbReference type="PROSITE" id="PS50240">
    <property type="entry name" value="TRYPSIN_DOM"/>
    <property type="match status" value="1"/>
</dbReference>
<dbReference type="Gene3D" id="2.40.10.10">
    <property type="entry name" value="Trypsin-like serine proteases"/>
    <property type="match status" value="1"/>
</dbReference>
<feature type="domain" description="Peptidase S1" evidence="7">
    <location>
        <begin position="37"/>
        <end position="266"/>
    </location>
</feature>
<evidence type="ECO:0000256" key="2">
    <source>
        <dbReference type="ARBA" id="ARBA00022525"/>
    </source>
</evidence>
<dbReference type="SMART" id="SM00020">
    <property type="entry name" value="Tryp_SPc"/>
    <property type="match status" value="1"/>
</dbReference>
<evidence type="ECO:0000313" key="8">
    <source>
        <dbReference type="Proteomes" id="UP000515154"/>
    </source>
</evidence>
<dbReference type="KEGG" id="osn:115215716"/>
<evidence type="ECO:0000256" key="6">
    <source>
        <dbReference type="SAM" id="SignalP"/>
    </source>
</evidence>
<evidence type="ECO:0000256" key="4">
    <source>
        <dbReference type="ARBA" id="ARBA00023157"/>
    </source>
</evidence>
<dbReference type="CDD" id="cd00190">
    <property type="entry name" value="Tryp_SPc"/>
    <property type="match status" value="1"/>
</dbReference>